<comment type="caution">
    <text evidence="2">The sequence shown here is derived from an EMBL/GenBank/DDBJ whole genome shotgun (WGS) entry which is preliminary data.</text>
</comment>
<dbReference type="PANTHER" id="PTHR12526">
    <property type="entry name" value="GLYCOSYLTRANSFERASE"/>
    <property type="match status" value="1"/>
</dbReference>
<dbReference type="PANTHER" id="PTHR12526:SF638">
    <property type="entry name" value="SPORE COAT PROTEIN SA"/>
    <property type="match status" value="1"/>
</dbReference>
<dbReference type="SUPFAM" id="SSF53756">
    <property type="entry name" value="UDP-Glycosyltransferase/glycogen phosphorylase"/>
    <property type="match status" value="1"/>
</dbReference>
<dbReference type="AlphaFoldDB" id="A0A3D8MD59"/>
<evidence type="ECO:0000259" key="1">
    <source>
        <dbReference type="Pfam" id="PF00534"/>
    </source>
</evidence>
<organism evidence="2 3">
    <name type="scientific">Alteromonas aestuariivivens</name>
    <dbReference type="NCBI Taxonomy" id="1938339"/>
    <lineage>
        <taxon>Bacteria</taxon>
        <taxon>Pseudomonadati</taxon>
        <taxon>Pseudomonadota</taxon>
        <taxon>Gammaproteobacteria</taxon>
        <taxon>Alteromonadales</taxon>
        <taxon>Alteromonadaceae</taxon>
        <taxon>Alteromonas/Salinimonas group</taxon>
        <taxon>Alteromonas</taxon>
    </lineage>
</organism>
<proteinExistence type="predicted"/>
<gene>
    <name evidence="2" type="ORF">DXV75_04200</name>
</gene>
<dbReference type="Proteomes" id="UP000256561">
    <property type="component" value="Unassembled WGS sequence"/>
</dbReference>
<feature type="domain" description="Glycosyl transferase family 1" evidence="1">
    <location>
        <begin position="210"/>
        <end position="360"/>
    </location>
</feature>
<dbReference type="GO" id="GO:1901135">
    <property type="term" value="P:carbohydrate derivative metabolic process"/>
    <property type="evidence" value="ECO:0007669"/>
    <property type="project" value="UniProtKB-ARBA"/>
</dbReference>
<accession>A0A3D8MD59</accession>
<keyword evidence="3" id="KW-1185">Reference proteome</keyword>
<dbReference type="Gene3D" id="3.40.50.2000">
    <property type="entry name" value="Glycogen Phosphorylase B"/>
    <property type="match status" value="2"/>
</dbReference>
<evidence type="ECO:0000313" key="3">
    <source>
        <dbReference type="Proteomes" id="UP000256561"/>
    </source>
</evidence>
<reference evidence="3" key="1">
    <citation type="submission" date="2018-08" db="EMBL/GenBank/DDBJ databases">
        <authorList>
            <person name="Zhang J."/>
            <person name="Du Z.-J."/>
        </authorList>
    </citation>
    <scope>NUCLEOTIDE SEQUENCE [LARGE SCALE GENOMIC DNA]</scope>
    <source>
        <strain evidence="3">KCTC 52655</strain>
    </source>
</reference>
<evidence type="ECO:0000313" key="2">
    <source>
        <dbReference type="EMBL" id="RDV28169.1"/>
    </source>
</evidence>
<dbReference type="RefSeq" id="WP_115592127.1">
    <property type="nucleotide sequence ID" value="NZ_QRHA01000002.1"/>
</dbReference>
<dbReference type="CDD" id="cd03811">
    <property type="entry name" value="GT4_GT28_WabH-like"/>
    <property type="match status" value="1"/>
</dbReference>
<keyword evidence="2" id="KW-0808">Transferase</keyword>
<dbReference type="OrthoDB" id="9792269at2"/>
<protein>
    <submittedName>
        <fullName evidence="2">Glycosyltransferase</fullName>
    </submittedName>
</protein>
<dbReference type="InterPro" id="IPR001296">
    <property type="entry name" value="Glyco_trans_1"/>
</dbReference>
<dbReference type="Pfam" id="PF00534">
    <property type="entry name" value="Glycos_transf_1"/>
    <property type="match status" value="1"/>
</dbReference>
<sequence>MNTSVTLTSVSSAVTSSVARPRVLFIINSIGYGGAERALVNILSEPHYAERYDIHVVLLDAEPRVRSLPAHVQVHELNSQRRLVRSILNLRHLVMRLQPQICVSFLVRANVCNVLLSKWCGSFPAIICERMHLDSHLDSQFEGTKRKAAKWLPRKLYHHAACVLGVSTGVTWDLVTNFNVPQAKARTIFNPYNFDFIKQQAALPCETNLPDRFIVSVGRLTKSKNFHCLIDAYLASEETAALVILGTGELENELKDYIGQLGVEHRIHMLGYASNPFAVVGRAEYFVSASRNEGFPNAMLEAMVLGRPILMSDCPSGPAEILQEDVSFKATRLTEGRYGLLVPMDDRRELTRGINLLQNLGVRQRYSRLAQQRSLDFELSRVAGQYWDCIQTTLDAAANPRE</sequence>
<name>A0A3D8MD59_9ALTE</name>
<dbReference type="EMBL" id="QRHA01000002">
    <property type="protein sequence ID" value="RDV28169.1"/>
    <property type="molecule type" value="Genomic_DNA"/>
</dbReference>
<dbReference type="GO" id="GO:0016757">
    <property type="term" value="F:glycosyltransferase activity"/>
    <property type="evidence" value="ECO:0007669"/>
    <property type="project" value="InterPro"/>
</dbReference>